<reference evidence="1 2" key="1">
    <citation type="submission" date="2014-02" db="EMBL/GenBank/DDBJ databases">
        <title>The genome sequence of Colletotrichum simmondsii CBS122122.</title>
        <authorList>
            <person name="Baroncelli R."/>
            <person name="Thon M.R."/>
        </authorList>
    </citation>
    <scope>NUCLEOTIDE SEQUENCE [LARGE SCALE GENOMIC DNA]</scope>
    <source>
        <strain evidence="1 2">CBS122122</strain>
    </source>
</reference>
<comment type="caution">
    <text evidence="1">The sequence shown here is derived from an EMBL/GenBank/DDBJ whole genome shotgun (WGS) entry which is preliminary data.</text>
</comment>
<protein>
    <submittedName>
        <fullName evidence="1">Uncharacterized protein</fullName>
    </submittedName>
</protein>
<proteinExistence type="predicted"/>
<dbReference type="Proteomes" id="UP000070328">
    <property type="component" value="Unassembled WGS sequence"/>
</dbReference>
<evidence type="ECO:0000313" key="1">
    <source>
        <dbReference type="EMBL" id="KXH33614.1"/>
    </source>
</evidence>
<gene>
    <name evidence="1" type="ORF">CSIM01_11779</name>
</gene>
<organism evidence="1 2">
    <name type="scientific">Colletotrichum simmondsii</name>
    <dbReference type="NCBI Taxonomy" id="703756"/>
    <lineage>
        <taxon>Eukaryota</taxon>
        <taxon>Fungi</taxon>
        <taxon>Dikarya</taxon>
        <taxon>Ascomycota</taxon>
        <taxon>Pezizomycotina</taxon>
        <taxon>Sordariomycetes</taxon>
        <taxon>Hypocreomycetidae</taxon>
        <taxon>Glomerellales</taxon>
        <taxon>Glomerellaceae</taxon>
        <taxon>Colletotrichum</taxon>
        <taxon>Colletotrichum acutatum species complex</taxon>
    </lineage>
</organism>
<name>A0A135SCI0_9PEZI</name>
<dbReference type="EMBL" id="JFBX01000609">
    <property type="protein sequence ID" value="KXH33614.1"/>
    <property type="molecule type" value="Genomic_DNA"/>
</dbReference>
<sequence length="71" mass="7856">MSETHRGMQMHGRIAAQYSGDSVIGVRDMRGARGLTSLTSRLTNIVYGGYTYAQEGPDEGQLRKAFERDCT</sequence>
<dbReference type="AlphaFoldDB" id="A0A135SCI0"/>
<keyword evidence="2" id="KW-1185">Reference proteome</keyword>
<accession>A0A135SCI0</accession>
<evidence type="ECO:0000313" key="2">
    <source>
        <dbReference type="Proteomes" id="UP000070328"/>
    </source>
</evidence>